<gene>
    <name evidence="2" type="ORF">ICL07_09770</name>
</gene>
<protein>
    <submittedName>
        <fullName evidence="2">Uncharacterized protein</fullName>
    </submittedName>
</protein>
<reference evidence="2 3" key="1">
    <citation type="submission" date="2020-09" db="EMBL/GenBank/DDBJ databases">
        <title>Genome sequences of type strains of Chitinophaga qingshengii and Chitinophaga varians.</title>
        <authorList>
            <person name="Kittiwongwattana C."/>
        </authorList>
    </citation>
    <scope>NUCLEOTIDE SEQUENCE [LARGE SCALE GENOMIC DNA]</scope>
    <source>
        <strain evidence="2 3">JCM 30026</strain>
    </source>
</reference>
<evidence type="ECO:0000313" key="2">
    <source>
        <dbReference type="EMBL" id="MBC9930660.1"/>
    </source>
</evidence>
<dbReference type="Proteomes" id="UP000659124">
    <property type="component" value="Unassembled WGS sequence"/>
</dbReference>
<comment type="caution">
    <text evidence="2">The sequence shown here is derived from an EMBL/GenBank/DDBJ whole genome shotgun (WGS) entry which is preliminary data.</text>
</comment>
<dbReference type="EMBL" id="JACVFC010000001">
    <property type="protein sequence ID" value="MBC9930660.1"/>
    <property type="molecule type" value="Genomic_DNA"/>
</dbReference>
<feature type="transmembrane region" description="Helical" evidence="1">
    <location>
        <begin position="38"/>
        <end position="60"/>
    </location>
</feature>
<keyword evidence="1" id="KW-1133">Transmembrane helix</keyword>
<dbReference type="RefSeq" id="WP_188087724.1">
    <property type="nucleotide sequence ID" value="NZ_JACVFC010000001.1"/>
</dbReference>
<evidence type="ECO:0000313" key="3">
    <source>
        <dbReference type="Proteomes" id="UP000659124"/>
    </source>
</evidence>
<keyword evidence="1" id="KW-0812">Transmembrane</keyword>
<accession>A0ABR7TL10</accession>
<proteinExistence type="predicted"/>
<organism evidence="2 3">
    <name type="scientific">Chitinophaga qingshengii</name>
    <dbReference type="NCBI Taxonomy" id="1569794"/>
    <lineage>
        <taxon>Bacteria</taxon>
        <taxon>Pseudomonadati</taxon>
        <taxon>Bacteroidota</taxon>
        <taxon>Chitinophagia</taxon>
        <taxon>Chitinophagales</taxon>
        <taxon>Chitinophagaceae</taxon>
        <taxon>Chitinophaga</taxon>
    </lineage>
</organism>
<keyword evidence="1" id="KW-0472">Membrane</keyword>
<name>A0ABR7TL10_9BACT</name>
<sequence length="64" mass="7068">MKSKIFLGLNILAILTLGLSYAAAMRHLTNADADKYLQIGMIASFFLITSMIGFILSLIVKRFS</sequence>
<keyword evidence="3" id="KW-1185">Reference proteome</keyword>
<evidence type="ECO:0000256" key="1">
    <source>
        <dbReference type="SAM" id="Phobius"/>
    </source>
</evidence>